<accession>A0A5B7FKX9</accession>
<organism evidence="1 2">
    <name type="scientific">Portunus trituberculatus</name>
    <name type="common">Swimming crab</name>
    <name type="synonym">Neptunus trituberculatus</name>
    <dbReference type="NCBI Taxonomy" id="210409"/>
    <lineage>
        <taxon>Eukaryota</taxon>
        <taxon>Metazoa</taxon>
        <taxon>Ecdysozoa</taxon>
        <taxon>Arthropoda</taxon>
        <taxon>Crustacea</taxon>
        <taxon>Multicrustacea</taxon>
        <taxon>Malacostraca</taxon>
        <taxon>Eumalacostraca</taxon>
        <taxon>Eucarida</taxon>
        <taxon>Decapoda</taxon>
        <taxon>Pleocyemata</taxon>
        <taxon>Brachyura</taxon>
        <taxon>Eubrachyura</taxon>
        <taxon>Portunoidea</taxon>
        <taxon>Portunidae</taxon>
        <taxon>Portuninae</taxon>
        <taxon>Portunus</taxon>
    </lineage>
</organism>
<dbReference type="Proteomes" id="UP000324222">
    <property type="component" value="Unassembled WGS sequence"/>
</dbReference>
<evidence type="ECO:0000313" key="2">
    <source>
        <dbReference type="Proteomes" id="UP000324222"/>
    </source>
</evidence>
<sequence length="99" mass="10958">MSIFGKYVGSKLDEFDPKTSRVARRLINEVLDAAEGGELSSNVSLNFNNVTFKPSDIVQNVSNQVTSPHVMIQSQQYSNYNDAPQIRGSTLVNLPLPQM</sequence>
<comment type="caution">
    <text evidence="1">The sequence shown here is derived from an EMBL/GenBank/DDBJ whole genome shotgun (WGS) entry which is preliminary data.</text>
</comment>
<evidence type="ECO:0000313" key="1">
    <source>
        <dbReference type="EMBL" id="MPC45799.1"/>
    </source>
</evidence>
<protein>
    <submittedName>
        <fullName evidence="1">Uncharacterized protein</fullName>
    </submittedName>
</protein>
<proteinExistence type="predicted"/>
<gene>
    <name evidence="1" type="ORF">E2C01_039504</name>
</gene>
<reference evidence="1 2" key="1">
    <citation type="submission" date="2019-05" db="EMBL/GenBank/DDBJ databases">
        <title>Another draft genome of Portunus trituberculatus and its Hox gene families provides insights of decapod evolution.</title>
        <authorList>
            <person name="Jeong J.-H."/>
            <person name="Song I."/>
            <person name="Kim S."/>
            <person name="Choi T."/>
            <person name="Kim D."/>
            <person name="Ryu S."/>
            <person name="Kim W."/>
        </authorList>
    </citation>
    <scope>NUCLEOTIDE SEQUENCE [LARGE SCALE GENOMIC DNA]</scope>
    <source>
        <tissue evidence="1">Muscle</tissue>
    </source>
</reference>
<name>A0A5B7FKX9_PORTR</name>
<dbReference type="AlphaFoldDB" id="A0A5B7FKX9"/>
<keyword evidence="2" id="KW-1185">Reference proteome</keyword>
<dbReference type="EMBL" id="VSRR010006898">
    <property type="protein sequence ID" value="MPC45799.1"/>
    <property type="molecule type" value="Genomic_DNA"/>
</dbReference>